<dbReference type="EMBL" id="JAUEPH010000001">
    <property type="protein sequence ID" value="MDN3202920.1"/>
    <property type="molecule type" value="Genomic_DNA"/>
</dbReference>
<keyword evidence="6" id="KW-0106">Calcium</keyword>
<evidence type="ECO:0000256" key="3">
    <source>
        <dbReference type="ARBA" id="ARBA00022723"/>
    </source>
</evidence>
<dbReference type="InterPro" id="IPR017850">
    <property type="entry name" value="Alkaline_phosphatase_core_sf"/>
</dbReference>
<dbReference type="RefSeq" id="WP_289998476.1">
    <property type="nucleotide sequence ID" value="NZ_JAUEPH010000001.1"/>
</dbReference>
<feature type="domain" description="Sulfatase N-terminal" evidence="7">
    <location>
        <begin position="24"/>
        <end position="382"/>
    </location>
</feature>
<evidence type="ECO:0000256" key="6">
    <source>
        <dbReference type="ARBA" id="ARBA00022837"/>
    </source>
</evidence>
<gene>
    <name evidence="8" type="ORF">QVH07_02110</name>
</gene>
<proteinExistence type="inferred from homology"/>
<evidence type="ECO:0000259" key="7">
    <source>
        <dbReference type="Pfam" id="PF00884"/>
    </source>
</evidence>
<evidence type="ECO:0000256" key="4">
    <source>
        <dbReference type="ARBA" id="ARBA00022729"/>
    </source>
</evidence>
<keyword evidence="5" id="KW-0378">Hydrolase</keyword>
<organism evidence="8 9">
    <name type="scientific">Algoriphagus sediminis</name>
    <dbReference type="NCBI Taxonomy" id="3057113"/>
    <lineage>
        <taxon>Bacteria</taxon>
        <taxon>Pseudomonadati</taxon>
        <taxon>Bacteroidota</taxon>
        <taxon>Cytophagia</taxon>
        <taxon>Cytophagales</taxon>
        <taxon>Cyclobacteriaceae</taxon>
        <taxon>Algoriphagus</taxon>
    </lineage>
</organism>
<sequence>MNLFFHSLLLALSILVIGFEEKLPNILIIMVDDLRPELKSFGVDYIHSPNIDHLASEGISFVNHFVNSPSCGPSRYTFLMGKYGPAGNDAIFQRSKFQGDGEKVDPSLPEWFKSNGYTTASIGKVSHHPGGMGGERWNDANLLEMPKSWNINLMPTGEWEDPRGAMHGLAFGETREISSEMDVFQSVDSEDTDYPDGLITEKAVEQIQGLAKAENPFFLTVGLIKPHLPFGSPAEYMEHYKNIKLPPILHPSKPEHRSTWHGSGEFRRYNLWDKDPVTDSAFADEVRKHYAAAISYADAQLGKILKALEDSGEAENTVIILWGDHGWHLGEHGIWGKHSLFDESLRSPLIILYPEMNRRGAKSDAFVETVDLFPTLCELSGIETPDFVQGVSLVENLRHPESEGHAVFGYTPNAFTLRSETYRIIQHSDGYIELYDHSTAEKETRNLAGQRPQLVDSLRKIMSKKIKLIEIFD</sequence>
<evidence type="ECO:0000256" key="5">
    <source>
        <dbReference type="ARBA" id="ARBA00022801"/>
    </source>
</evidence>
<dbReference type="Proteomes" id="UP001171916">
    <property type="component" value="Unassembled WGS sequence"/>
</dbReference>
<dbReference type="Gene3D" id="3.40.720.10">
    <property type="entry name" value="Alkaline Phosphatase, subunit A"/>
    <property type="match status" value="1"/>
</dbReference>
<comment type="caution">
    <text evidence="8">The sequence shown here is derived from an EMBL/GenBank/DDBJ whole genome shotgun (WGS) entry which is preliminary data.</text>
</comment>
<evidence type="ECO:0000313" key="9">
    <source>
        <dbReference type="Proteomes" id="UP001171916"/>
    </source>
</evidence>
<reference evidence="8" key="1">
    <citation type="submission" date="2023-06" db="EMBL/GenBank/DDBJ databases">
        <title>Robiginitalea aurantiacus sp. nov. and Algoriphagus sediminis sp. nov., isolated from coastal sediment.</title>
        <authorList>
            <person name="Zhou Z.Y."/>
            <person name="An J."/>
            <person name="Jia Y.W."/>
            <person name="Du Z.J."/>
        </authorList>
    </citation>
    <scope>NUCLEOTIDE SEQUENCE</scope>
    <source>
        <strain evidence="8">C2-7</strain>
    </source>
</reference>
<dbReference type="InterPro" id="IPR035874">
    <property type="entry name" value="IDS"/>
</dbReference>
<evidence type="ECO:0000256" key="2">
    <source>
        <dbReference type="ARBA" id="ARBA00008779"/>
    </source>
</evidence>
<evidence type="ECO:0000256" key="1">
    <source>
        <dbReference type="ARBA" id="ARBA00001913"/>
    </source>
</evidence>
<keyword evidence="3" id="KW-0479">Metal-binding</keyword>
<comment type="cofactor">
    <cofactor evidence="1">
        <name>Ca(2+)</name>
        <dbReference type="ChEBI" id="CHEBI:29108"/>
    </cofactor>
</comment>
<dbReference type="PANTHER" id="PTHR45953">
    <property type="entry name" value="IDURONATE 2-SULFATASE"/>
    <property type="match status" value="1"/>
</dbReference>
<evidence type="ECO:0000313" key="8">
    <source>
        <dbReference type="EMBL" id="MDN3202920.1"/>
    </source>
</evidence>
<dbReference type="SUPFAM" id="SSF53649">
    <property type="entry name" value="Alkaline phosphatase-like"/>
    <property type="match status" value="1"/>
</dbReference>
<comment type="similarity">
    <text evidence="2">Belongs to the sulfatase family.</text>
</comment>
<dbReference type="InterPro" id="IPR000917">
    <property type="entry name" value="Sulfatase_N"/>
</dbReference>
<dbReference type="Pfam" id="PF00884">
    <property type="entry name" value="Sulfatase"/>
    <property type="match status" value="1"/>
</dbReference>
<keyword evidence="9" id="KW-1185">Reference proteome</keyword>
<keyword evidence="4" id="KW-0732">Signal</keyword>
<accession>A0ABT7Y919</accession>
<dbReference type="CDD" id="cd16030">
    <property type="entry name" value="iduronate-2-sulfatase"/>
    <property type="match status" value="1"/>
</dbReference>
<protein>
    <submittedName>
        <fullName evidence="8">Sulfatase</fullName>
    </submittedName>
</protein>
<dbReference type="PANTHER" id="PTHR45953:SF1">
    <property type="entry name" value="IDURONATE 2-SULFATASE"/>
    <property type="match status" value="1"/>
</dbReference>
<name>A0ABT7Y919_9BACT</name>